<name>A0ABT8XHN6_9HYPH</name>
<dbReference type="EMBL" id="WHSC02000007">
    <property type="protein sequence ID" value="MDO6123197.1"/>
    <property type="molecule type" value="Genomic_DNA"/>
</dbReference>
<gene>
    <name evidence="1" type="ORF">GB928_018575</name>
</gene>
<protein>
    <submittedName>
        <fullName evidence="1">Uncharacterized protein</fullName>
    </submittedName>
</protein>
<keyword evidence="2" id="KW-1185">Reference proteome</keyword>
<dbReference type="RefSeq" id="WP_244760819.1">
    <property type="nucleotide sequence ID" value="NZ_JALJCJ010000002.1"/>
</dbReference>
<comment type="caution">
    <text evidence="1">The sequence shown here is derived from an EMBL/GenBank/DDBJ whole genome shotgun (WGS) entry which is preliminary data.</text>
</comment>
<accession>A0ABT8XHN6</accession>
<dbReference type="Proteomes" id="UP001177080">
    <property type="component" value="Unassembled WGS sequence"/>
</dbReference>
<reference evidence="1" key="1">
    <citation type="submission" date="2022-04" db="EMBL/GenBank/DDBJ databases">
        <title>Shinella lacus sp. nov., a novel member of the genus Shinella from water.</title>
        <authorList>
            <person name="Deng Y."/>
        </authorList>
    </citation>
    <scope>NUCLEOTIDE SEQUENCE</scope>
    <source>
        <strain evidence="1">JCM 31239</strain>
    </source>
</reference>
<proteinExistence type="predicted"/>
<sequence>MVEIVGGDYLLEALQQLGPIRNTGMGLTIPDWQELAAFANACGLALEPWEYRLIRRMCSAYLREFNAGKDPFCIPPVERASTG</sequence>
<organism evidence="1 2">
    <name type="scientific">Shinella curvata</name>
    <dbReference type="NCBI Taxonomy" id="1817964"/>
    <lineage>
        <taxon>Bacteria</taxon>
        <taxon>Pseudomonadati</taxon>
        <taxon>Pseudomonadota</taxon>
        <taxon>Alphaproteobacteria</taxon>
        <taxon>Hyphomicrobiales</taxon>
        <taxon>Rhizobiaceae</taxon>
        <taxon>Shinella</taxon>
    </lineage>
</organism>
<evidence type="ECO:0000313" key="2">
    <source>
        <dbReference type="Proteomes" id="UP001177080"/>
    </source>
</evidence>
<evidence type="ECO:0000313" key="1">
    <source>
        <dbReference type="EMBL" id="MDO6123197.1"/>
    </source>
</evidence>